<evidence type="ECO:0008006" key="3">
    <source>
        <dbReference type="Google" id="ProtNLM"/>
    </source>
</evidence>
<dbReference type="PANTHER" id="PTHR43861:SF6">
    <property type="entry name" value="METHYLTRANSFERASE TYPE 11"/>
    <property type="match status" value="1"/>
</dbReference>
<dbReference type="InterPro" id="IPR029063">
    <property type="entry name" value="SAM-dependent_MTases_sf"/>
</dbReference>
<dbReference type="CDD" id="cd02440">
    <property type="entry name" value="AdoMet_MTases"/>
    <property type="match status" value="1"/>
</dbReference>
<dbReference type="EMBL" id="PFAR01000027">
    <property type="protein sequence ID" value="PIR93149.1"/>
    <property type="molecule type" value="Genomic_DNA"/>
</dbReference>
<dbReference type="PANTHER" id="PTHR43861">
    <property type="entry name" value="TRANS-ACONITATE 2-METHYLTRANSFERASE-RELATED"/>
    <property type="match status" value="1"/>
</dbReference>
<dbReference type="AlphaFoldDB" id="A0A2H0V3Y9"/>
<dbReference type="Pfam" id="PF13489">
    <property type="entry name" value="Methyltransf_23"/>
    <property type="match status" value="1"/>
</dbReference>
<sequence length="335" mass="37876">MSTNNFEKQTGRDKFFDQIDGELKKITNPATGEVYSNLTAAIDCPLCGVRKDEPLFTKQGFRFVRCQDCGIIYVNPQMLPGKLVDEYREDSAANRSWKDILLSPAQVEFNNKNYGIILDVVERYQRKGRVLDIGCSFGHFLDLARRRGFTVEGMELENEAVKYARKELNLTIHQKVLVEAGFAGGEFDIAAALGVLEHVSDPLNFLKDINRILKPEGVLVLTLPNVVSLVCMVLKEKARCFTGRNHLTYFSLPTLDKMLNKAGFKIVYQESYVSGINSITNELQSLNPFADLEFKYLPAEFSGLLQDRNKKQQLEDLICRLGLGYKLRAVAKKIT</sequence>
<protein>
    <recommendedName>
        <fullName evidence="3">Class I SAM-dependent methyltransferase</fullName>
    </recommendedName>
</protein>
<organism evidence="1 2">
    <name type="scientific">Candidatus Falkowbacteria bacterium CG10_big_fil_rev_8_21_14_0_10_43_10</name>
    <dbReference type="NCBI Taxonomy" id="1974567"/>
    <lineage>
        <taxon>Bacteria</taxon>
        <taxon>Candidatus Falkowiibacteriota</taxon>
    </lineage>
</organism>
<comment type="caution">
    <text evidence="1">The sequence shown here is derived from an EMBL/GenBank/DDBJ whole genome shotgun (WGS) entry which is preliminary data.</text>
</comment>
<dbReference type="Proteomes" id="UP000228626">
    <property type="component" value="Unassembled WGS sequence"/>
</dbReference>
<name>A0A2H0V3Y9_9BACT</name>
<reference evidence="2" key="1">
    <citation type="submission" date="2017-09" db="EMBL/GenBank/DDBJ databases">
        <title>Depth-based differentiation of microbial function through sediment-hosted aquifers and enrichment of novel symbionts in the deep terrestrial subsurface.</title>
        <authorList>
            <person name="Probst A.J."/>
            <person name="Ladd B."/>
            <person name="Jarett J.K."/>
            <person name="Geller-Mcgrath D.E."/>
            <person name="Sieber C.M.K."/>
            <person name="Emerson J.B."/>
            <person name="Anantharaman K."/>
            <person name="Thomas B.C."/>
            <person name="Malmstrom R."/>
            <person name="Stieglmeier M."/>
            <person name="Klingl A."/>
            <person name="Woyke T."/>
            <person name="Ryan C.M."/>
            <person name="Banfield J.F."/>
        </authorList>
    </citation>
    <scope>NUCLEOTIDE SEQUENCE [LARGE SCALE GENOMIC DNA]</scope>
</reference>
<evidence type="ECO:0000313" key="2">
    <source>
        <dbReference type="Proteomes" id="UP000228626"/>
    </source>
</evidence>
<evidence type="ECO:0000313" key="1">
    <source>
        <dbReference type="EMBL" id="PIR93149.1"/>
    </source>
</evidence>
<dbReference type="Gene3D" id="3.40.50.150">
    <property type="entry name" value="Vaccinia Virus protein VP39"/>
    <property type="match status" value="1"/>
</dbReference>
<accession>A0A2H0V3Y9</accession>
<proteinExistence type="predicted"/>
<gene>
    <name evidence="1" type="ORF">COT99_02305</name>
</gene>
<dbReference type="SUPFAM" id="SSF53335">
    <property type="entry name" value="S-adenosyl-L-methionine-dependent methyltransferases"/>
    <property type="match status" value="1"/>
</dbReference>